<dbReference type="Gene3D" id="1.10.150.240">
    <property type="entry name" value="Putative phosphatase, domain 2"/>
    <property type="match status" value="1"/>
</dbReference>
<dbReference type="AlphaFoldDB" id="A0A448K9M5"/>
<keyword evidence="3" id="KW-1185">Reference proteome</keyword>
<protein>
    <submittedName>
        <fullName evidence="2">Phosphatase YniC</fullName>
        <ecNumber evidence="2">3.1.3.-</ecNumber>
    </submittedName>
</protein>
<dbReference type="InterPro" id="IPR051806">
    <property type="entry name" value="HAD-like_SPP"/>
</dbReference>
<proteinExistence type="predicted"/>
<dbReference type="KEGG" id="asla:NCTC11923_00213"/>
<dbReference type="InterPro" id="IPR023198">
    <property type="entry name" value="PGP-like_dom2"/>
</dbReference>
<dbReference type="CDD" id="cd07505">
    <property type="entry name" value="HAD_BPGM-like"/>
    <property type="match status" value="1"/>
</dbReference>
<dbReference type="Gene3D" id="3.40.50.1000">
    <property type="entry name" value="HAD superfamily/HAD-like"/>
    <property type="match status" value="1"/>
</dbReference>
<dbReference type="EC" id="3.1.3.-" evidence="2"/>
<dbReference type="SFLD" id="SFLDG01129">
    <property type="entry name" value="C1.5:_HAD__Beta-PGM__Phosphata"/>
    <property type="match status" value="1"/>
</dbReference>
<organism evidence="2 3">
    <name type="scientific">Actinomyces slackii</name>
    <dbReference type="NCBI Taxonomy" id="52774"/>
    <lineage>
        <taxon>Bacteria</taxon>
        <taxon>Bacillati</taxon>
        <taxon>Actinomycetota</taxon>
        <taxon>Actinomycetes</taxon>
        <taxon>Actinomycetales</taxon>
        <taxon>Actinomycetaceae</taxon>
        <taxon>Actinomyces</taxon>
    </lineage>
</organism>
<dbReference type="PRINTS" id="PR00413">
    <property type="entry name" value="HADHALOGNASE"/>
</dbReference>
<dbReference type="SFLD" id="SFLDS00003">
    <property type="entry name" value="Haloacid_Dehalogenase"/>
    <property type="match status" value="1"/>
</dbReference>
<name>A0A448K9M5_9ACTO</name>
<dbReference type="EMBL" id="LR134363">
    <property type="protein sequence ID" value="VEG73604.1"/>
    <property type="molecule type" value="Genomic_DNA"/>
</dbReference>
<dbReference type="STRING" id="1278298.GCA_000428685_01025"/>
<evidence type="ECO:0000256" key="1">
    <source>
        <dbReference type="SAM" id="MobiDB-lite"/>
    </source>
</evidence>
<evidence type="ECO:0000313" key="3">
    <source>
        <dbReference type="Proteomes" id="UP000276899"/>
    </source>
</evidence>
<dbReference type="PANTHER" id="PTHR43481:SF4">
    <property type="entry name" value="GLYCEROL-1-PHOSPHATE PHOSPHOHYDROLASE 1-RELATED"/>
    <property type="match status" value="1"/>
</dbReference>
<dbReference type="InterPro" id="IPR023214">
    <property type="entry name" value="HAD_sf"/>
</dbReference>
<evidence type="ECO:0000313" key="2">
    <source>
        <dbReference type="EMBL" id="VEG73604.1"/>
    </source>
</evidence>
<dbReference type="GO" id="GO:0050308">
    <property type="term" value="F:sugar-phosphatase activity"/>
    <property type="evidence" value="ECO:0007669"/>
    <property type="project" value="TreeGrafter"/>
</dbReference>
<dbReference type="SUPFAM" id="SSF56784">
    <property type="entry name" value="HAD-like"/>
    <property type="match status" value="1"/>
</dbReference>
<gene>
    <name evidence="2" type="primary">yniC</name>
    <name evidence="2" type="ORF">NCTC11923_00213</name>
</gene>
<sequence length="248" mass="26257">MTHTSPMRPPADPGWNTLPHVTTSTPLPQDFTIHAVLWDMDGTLMDSQPLWDESFIRRCTALGGSTPPELVAELTGASIRRAREIIAATGIAASWEDPLTQEVFETMARDVREAVAARPPLLPGAREITSALAEIGLAQAIVSASPRPIVERVAAELGDVFYTLVTGDDGAGSKPDPLPYATAVERLGMDPGECVVVEDSATGAASARGVGIHVVQIGPRKHFPADPGLVVVPDLASITPHLLLWAAR</sequence>
<reference evidence="2 3" key="1">
    <citation type="submission" date="2018-12" db="EMBL/GenBank/DDBJ databases">
        <authorList>
            <consortium name="Pathogen Informatics"/>
        </authorList>
    </citation>
    <scope>NUCLEOTIDE SEQUENCE [LARGE SCALE GENOMIC DNA]</scope>
    <source>
        <strain evidence="2 3">NCTC11923</strain>
    </source>
</reference>
<feature type="region of interest" description="Disordered" evidence="1">
    <location>
        <begin position="1"/>
        <end position="21"/>
    </location>
</feature>
<dbReference type="InterPro" id="IPR036412">
    <property type="entry name" value="HAD-like_sf"/>
</dbReference>
<dbReference type="NCBIfam" id="TIGR01509">
    <property type="entry name" value="HAD-SF-IA-v3"/>
    <property type="match status" value="1"/>
</dbReference>
<keyword evidence="2" id="KW-0378">Hydrolase</keyword>
<dbReference type="Pfam" id="PF00702">
    <property type="entry name" value="Hydrolase"/>
    <property type="match status" value="1"/>
</dbReference>
<dbReference type="PANTHER" id="PTHR43481">
    <property type="entry name" value="FRUCTOSE-1-PHOSPHATE PHOSPHATASE"/>
    <property type="match status" value="1"/>
</dbReference>
<dbReference type="InterPro" id="IPR006439">
    <property type="entry name" value="HAD-SF_hydro_IA"/>
</dbReference>
<dbReference type="Proteomes" id="UP000276899">
    <property type="component" value="Chromosome"/>
</dbReference>
<accession>A0A448K9M5</accession>